<organism evidence="13 14">
    <name type="scientific">Halomonas stenophila</name>
    <dbReference type="NCBI Taxonomy" id="795312"/>
    <lineage>
        <taxon>Bacteria</taxon>
        <taxon>Pseudomonadati</taxon>
        <taxon>Pseudomonadota</taxon>
        <taxon>Gammaproteobacteria</taxon>
        <taxon>Oceanospirillales</taxon>
        <taxon>Halomonadaceae</taxon>
        <taxon>Halomonas</taxon>
    </lineage>
</organism>
<gene>
    <name evidence="11" type="primary">clsA</name>
    <name evidence="13" type="ORF">FHR97_000767</name>
</gene>
<dbReference type="EC" id="2.7.8.-" evidence="11"/>
<keyword evidence="14" id="KW-1185">Reference proteome</keyword>
<comment type="caution">
    <text evidence="11">Lacks conserved residue(s) required for the propagation of feature annotation.</text>
</comment>
<feature type="active site" evidence="11">
    <location>
        <position position="222"/>
    </location>
</feature>
<reference evidence="13 14" key="1">
    <citation type="submission" date="2020-08" db="EMBL/GenBank/DDBJ databases">
        <title>Genomic Encyclopedia of Type Strains, Phase III (KMG-III): the genomes of soil and plant-associated and newly described type strains.</title>
        <authorList>
            <person name="Whitman W."/>
        </authorList>
    </citation>
    <scope>NUCLEOTIDE SEQUENCE [LARGE SCALE GENOMIC DNA]</scope>
    <source>
        <strain evidence="13 14">CECT 7744</strain>
    </source>
</reference>
<dbReference type="NCBIfam" id="TIGR04265">
    <property type="entry name" value="bac_cardiolipin"/>
    <property type="match status" value="1"/>
</dbReference>
<dbReference type="FunFam" id="3.30.870.10:FF:000014">
    <property type="entry name" value="Cardiolipin synthase"/>
    <property type="match status" value="1"/>
</dbReference>
<feature type="domain" description="PLD phosphodiesterase" evidence="12">
    <location>
        <begin position="210"/>
        <end position="237"/>
    </location>
</feature>
<keyword evidence="2 11" id="KW-0444">Lipid biosynthesis</keyword>
<comment type="subcellular location">
    <subcellularLocation>
        <location evidence="11">Cell membrane</location>
        <topology evidence="11">Multi-pass membrane protein</topology>
    </subcellularLocation>
</comment>
<evidence type="ECO:0000313" key="13">
    <source>
        <dbReference type="EMBL" id="MBB3229952.1"/>
    </source>
</evidence>
<evidence type="ECO:0000256" key="3">
    <source>
        <dbReference type="ARBA" id="ARBA00022679"/>
    </source>
</evidence>
<keyword evidence="8 11" id="KW-0472">Membrane</keyword>
<accession>A0A7W5ER54</accession>
<dbReference type="GO" id="GO:0032049">
    <property type="term" value="P:cardiolipin biosynthetic process"/>
    <property type="evidence" value="ECO:0007669"/>
    <property type="project" value="UniProtKB-UniRule"/>
</dbReference>
<comment type="function">
    <text evidence="11">Catalyzes the reversible phosphatidyl group transfer from one phosphatidylglycerol molecule to another to form cardiolipin (CL) (diphosphatidylglycerol) and glycerol.</text>
</comment>
<feature type="active site" evidence="11">
    <location>
        <position position="215"/>
    </location>
</feature>
<dbReference type="InterPro" id="IPR001736">
    <property type="entry name" value="PLipase_D/transphosphatidylase"/>
</dbReference>
<feature type="transmembrane region" description="Helical" evidence="11">
    <location>
        <begin position="34"/>
        <end position="55"/>
    </location>
</feature>
<evidence type="ECO:0000256" key="8">
    <source>
        <dbReference type="ARBA" id="ARBA00023136"/>
    </source>
</evidence>
<dbReference type="SUPFAM" id="SSF56024">
    <property type="entry name" value="Phospholipase D/nuclease"/>
    <property type="match status" value="2"/>
</dbReference>
<evidence type="ECO:0000256" key="6">
    <source>
        <dbReference type="ARBA" id="ARBA00022989"/>
    </source>
</evidence>
<evidence type="ECO:0000313" key="14">
    <source>
        <dbReference type="Proteomes" id="UP000518892"/>
    </source>
</evidence>
<evidence type="ECO:0000256" key="7">
    <source>
        <dbReference type="ARBA" id="ARBA00023098"/>
    </source>
</evidence>
<dbReference type="PROSITE" id="PS50035">
    <property type="entry name" value="PLD"/>
    <property type="match status" value="2"/>
</dbReference>
<dbReference type="CDD" id="cd09155">
    <property type="entry name" value="PLDc_PaCLS_like_1"/>
    <property type="match status" value="1"/>
</dbReference>
<dbReference type="Gene3D" id="3.30.870.10">
    <property type="entry name" value="Endonuclease Chain A"/>
    <property type="match status" value="2"/>
</dbReference>
<feature type="active site" evidence="11">
    <location>
        <position position="392"/>
    </location>
</feature>
<keyword evidence="1 11" id="KW-1003">Cell membrane</keyword>
<evidence type="ECO:0000256" key="2">
    <source>
        <dbReference type="ARBA" id="ARBA00022516"/>
    </source>
</evidence>
<evidence type="ECO:0000256" key="1">
    <source>
        <dbReference type="ARBA" id="ARBA00022475"/>
    </source>
</evidence>
<evidence type="ECO:0000256" key="11">
    <source>
        <dbReference type="HAMAP-Rule" id="MF_00190"/>
    </source>
</evidence>
<dbReference type="GO" id="GO:0005886">
    <property type="term" value="C:plasma membrane"/>
    <property type="evidence" value="ECO:0007669"/>
    <property type="project" value="UniProtKB-SubCell"/>
</dbReference>
<comment type="similarity">
    <text evidence="11">Belongs to the phospholipase D family. Cardiolipin synthase subfamily. ClsA sub-subfamily.</text>
</comment>
<evidence type="ECO:0000256" key="10">
    <source>
        <dbReference type="ARBA" id="ARBA00023264"/>
    </source>
</evidence>
<keyword evidence="5" id="KW-0677">Repeat</keyword>
<keyword evidence="9 11" id="KW-0594">Phospholipid biosynthesis</keyword>
<keyword evidence="7 11" id="KW-0443">Lipid metabolism</keyword>
<comment type="caution">
    <text evidence="13">The sequence shown here is derived from an EMBL/GenBank/DDBJ whole genome shotgun (WGS) entry which is preliminary data.</text>
</comment>
<protein>
    <recommendedName>
        <fullName evidence="11">Cardiolipin synthase A</fullName>
        <shortName evidence="11">CL synthase</shortName>
        <ecNumber evidence="11">2.7.8.-</ecNumber>
    </recommendedName>
</protein>
<dbReference type="EMBL" id="JACHXR010000001">
    <property type="protein sequence ID" value="MBB3229952.1"/>
    <property type="molecule type" value="Genomic_DNA"/>
</dbReference>
<dbReference type="PANTHER" id="PTHR21248">
    <property type="entry name" value="CARDIOLIPIN SYNTHASE"/>
    <property type="match status" value="1"/>
</dbReference>
<feature type="active site" evidence="11">
    <location>
        <position position="390"/>
    </location>
</feature>
<name>A0A7W5ER54_9GAMM</name>
<evidence type="ECO:0000259" key="12">
    <source>
        <dbReference type="PROSITE" id="PS50035"/>
    </source>
</evidence>
<dbReference type="InterPro" id="IPR025202">
    <property type="entry name" value="PLD-like_dom"/>
</dbReference>
<dbReference type="HAMAP" id="MF_00190">
    <property type="entry name" value="Cardiolipin_synth_ClsA"/>
    <property type="match status" value="1"/>
</dbReference>
<keyword evidence="10 11" id="KW-1208">Phospholipid metabolism</keyword>
<dbReference type="Proteomes" id="UP000518892">
    <property type="component" value="Unassembled WGS sequence"/>
</dbReference>
<evidence type="ECO:0000256" key="4">
    <source>
        <dbReference type="ARBA" id="ARBA00022692"/>
    </source>
</evidence>
<dbReference type="RefSeq" id="WP_183382421.1">
    <property type="nucleotide sequence ID" value="NZ_JACHXR010000001.1"/>
</dbReference>
<evidence type="ECO:0000256" key="9">
    <source>
        <dbReference type="ARBA" id="ARBA00023209"/>
    </source>
</evidence>
<feature type="domain" description="PLD phosphodiesterase" evidence="12">
    <location>
        <begin position="385"/>
        <end position="412"/>
    </location>
</feature>
<feature type="active site" evidence="11">
    <location>
        <position position="217"/>
    </location>
</feature>
<feature type="active site" evidence="11">
    <location>
        <position position="397"/>
    </location>
</feature>
<evidence type="ECO:0000256" key="5">
    <source>
        <dbReference type="ARBA" id="ARBA00022737"/>
    </source>
</evidence>
<dbReference type="PANTHER" id="PTHR21248:SF22">
    <property type="entry name" value="PHOSPHOLIPASE D"/>
    <property type="match status" value="1"/>
</dbReference>
<keyword evidence="3 11" id="KW-0808">Transferase</keyword>
<dbReference type="CDD" id="cd09161">
    <property type="entry name" value="PLDc_PaCLS_like_2"/>
    <property type="match status" value="1"/>
</dbReference>
<proteinExistence type="inferred from homology"/>
<dbReference type="InterPro" id="IPR030840">
    <property type="entry name" value="CL_synthase_A"/>
</dbReference>
<comment type="catalytic activity">
    <reaction evidence="11">
        <text>2 a 1,2-diacyl-sn-glycero-3-phospho-(1'-sn-glycerol) = a cardiolipin + glycerol</text>
        <dbReference type="Rhea" id="RHEA:31451"/>
        <dbReference type="ChEBI" id="CHEBI:17754"/>
        <dbReference type="ChEBI" id="CHEBI:62237"/>
        <dbReference type="ChEBI" id="CHEBI:64716"/>
    </reaction>
</comment>
<keyword evidence="6 11" id="KW-1133">Transmembrane helix</keyword>
<keyword evidence="4 11" id="KW-0812">Transmembrane</keyword>
<dbReference type="InterPro" id="IPR022924">
    <property type="entry name" value="Cardiolipin_synthase"/>
</dbReference>
<dbReference type="SMART" id="SM00155">
    <property type="entry name" value="PLDc"/>
    <property type="match status" value="2"/>
</dbReference>
<dbReference type="GO" id="GO:0008808">
    <property type="term" value="F:cardiolipin synthase activity"/>
    <property type="evidence" value="ECO:0007669"/>
    <property type="project" value="UniProtKB-UniRule"/>
</dbReference>
<dbReference type="AlphaFoldDB" id="A0A7W5ER54"/>
<sequence>MASWLFGVLILVIHVLGALSAVQALLSSRTSQGAIAWIISLITMPYLAVPAYWVFGRPRFYGYVSARGERDTVLRRVLARYRERVSPYLADAREPDVLAVEKLAMMPLTSGNRSELLVDGEATFDSLFAGIEAADDYILIQFFIVRDDALGLELKHRLQRAAEKGIRVCFLFDEIGCHNLPERYLRDLREAGVEVSAFHSSRGLRHRFQLNFRNHRKILVVDGRQGWVGGFNVGVEYLGQHARHGHWRDTHLKLTGPSVLGLQEAFWEDWHWATGEVIRLNWAPEVTCEECQNVVIVPSGPADPQETASLLVQHAIHSARERLWVTSPYFVPDRSVQDALRLAAMRGVDVRIMIPERPDHLLVFLSAFSFLPDMLRAGVKVYRYQPGFLHQKVILIDEEAASVGTVNLDNRSFRLNFEITAFVPDRGFAAEVAAMLERDFADCRRVSLEEITSRPLWRKLVSRAAYLFAPVQ</sequence>
<dbReference type="Pfam" id="PF13091">
    <property type="entry name" value="PLDc_2"/>
    <property type="match status" value="2"/>
</dbReference>